<evidence type="ECO:0000313" key="3">
    <source>
        <dbReference type="Proteomes" id="UP001363010"/>
    </source>
</evidence>
<dbReference type="PANTHER" id="PTHR47619">
    <property type="entry name" value="METALLO-HYDROLASE YYCJ-RELATED"/>
    <property type="match status" value="1"/>
</dbReference>
<dbReference type="PANTHER" id="PTHR47619:SF1">
    <property type="entry name" value="EXODEOXYRIBONUCLEASE WALJ"/>
    <property type="match status" value="1"/>
</dbReference>
<protein>
    <submittedName>
        <fullName evidence="2">MBL fold metallo-hydrolase</fullName>
    </submittedName>
</protein>
<gene>
    <name evidence="2" type="ORF">WKW80_10100</name>
</gene>
<evidence type="ECO:0000259" key="1">
    <source>
        <dbReference type="SMART" id="SM00849"/>
    </source>
</evidence>
<sequence length="258" mass="27691">MLRFRSLGSGSTGNATLVEATSAGRTTRLLVDCGFGLKHLERRLATAGLMASQLDAVFVTHEHGDHIGCAHMLARRHRIPVWMSEGTWLATGGRDFEGMLHLARDGADIVIGELSLRPFTVPHDAREPLQLVCTDGARRLGVLTDLGHATPYVLAQLARLDALLLECNHDADMLAQSSYPAFLKHRVGGNYGHLSNAAAADIARAVLHGGLRHVVAAHLSEQNNRPDIVRQVLAQALGAAQQDMLTADAASGSPWLDV</sequence>
<accession>A0ABU8VXQ0</accession>
<organism evidence="2 3">
    <name type="scientific">Variovorax humicola</name>
    <dbReference type="NCBI Taxonomy" id="1769758"/>
    <lineage>
        <taxon>Bacteria</taxon>
        <taxon>Pseudomonadati</taxon>
        <taxon>Pseudomonadota</taxon>
        <taxon>Betaproteobacteria</taxon>
        <taxon>Burkholderiales</taxon>
        <taxon>Comamonadaceae</taxon>
        <taxon>Variovorax</taxon>
    </lineage>
</organism>
<dbReference type="Pfam" id="PF12706">
    <property type="entry name" value="Lactamase_B_2"/>
    <property type="match status" value="1"/>
</dbReference>
<evidence type="ECO:0000313" key="2">
    <source>
        <dbReference type="EMBL" id="MEJ8822388.1"/>
    </source>
</evidence>
<name>A0ABU8VXQ0_9BURK</name>
<comment type="caution">
    <text evidence="2">The sequence shown here is derived from an EMBL/GenBank/DDBJ whole genome shotgun (WGS) entry which is preliminary data.</text>
</comment>
<reference evidence="2 3" key="1">
    <citation type="submission" date="2024-03" db="EMBL/GenBank/DDBJ databases">
        <title>Novel species of the genus Variovorax.</title>
        <authorList>
            <person name="Liu Q."/>
            <person name="Xin Y.-H."/>
        </authorList>
    </citation>
    <scope>NUCLEOTIDE SEQUENCE [LARGE SCALE GENOMIC DNA]</scope>
    <source>
        <strain evidence="2 3">KACC 18501</strain>
    </source>
</reference>
<dbReference type="SUPFAM" id="SSF56281">
    <property type="entry name" value="Metallo-hydrolase/oxidoreductase"/>
    <property type="match status" value="1"/>
</dbReference>
<dbReference type="EMBL" id="JBBKZV010000004">
    <property type="protein sequence ID" value="MEJ8822388.1"/>
    <property type="molecule type" value="Genomic_DNA"/>
</dbReference>
<dbReference type="InterPro" id="IPR036866">
    <property type="entry name" value="RibonucZ/Hydroxyglut_hydro"/>
</dbReference>
<dbReference type="SMART" id="SM00849">
    <property type="entry name" value="Lactamase_B"/>
    <property type="match status" value="1"/>
</dbReference>
<feature type="domain" description="Metallo-beta-lactamase" evidence="1">
    <location>
        <begin position="12"/>
        <end position="169"/>
    </location>
</feature>
<dbReference type="InterPro" id="IPR001279">
    <property type="entry name" value="Metallo-B-lactamas"/>
</dbReference>
<dbReference type="Proteomes" id="UP001363010">
    <property type="component" value="Unassembled WGS sequence"/>
</dbReference>
<dbReference type="InterPro" id="IPR052533">
    <property type="entry name" value="WalJ/YycJ-like"/>
</dbReference>
<dbReference type="Gene3D" id="3.60.15.10">
    <property type="entry name" value="Ribonuclease Z/Hydroxyacylglutathione hydrolase-like"/>
    <property type="match status" value="1"/>
</dbReference>
<proteinExistence type="predicted"/>
<dbReference type="RefSeq" id="WP_340363432.1">
    <property type="nucleotide sequence ID" value="NZ_JBBKZV010000004.1"/>
</dbReference>
<keyword evidence="3" id="KW-1185">Reference proteome</keyword>